<organism evidence="1 2">
    <name type="scientific">Flavobacterium chilense</name>
    <dbReference type="NCBI Taxonomy" id="946677"/>
    <lineage>
        <taxon>Bacteria</taxon>
        <taxon>Pseudomonadati</taxon>
        <taxon>Bacteroidota</taxon>
        <taxon>Flavobacteriia</taxon>
        <taxon>Flavobacteriales</taxon>
        <taxon>Flavobacteriaceae</taxon>
        <taxon>Flavobacterium</taxon>
    </lineage>
</organism>
<gene>
    <name evidence="1" type="ORF">SAMN05444484_102170</name>
</gene>
<dbReference type="AlphaFoldDB" id="A0A1M7CIF6"/>
<sequence>MSLNKPFHRNYRPLKQSPNSGYSSWAYIVDHSYSDNPEYYTRAFSIIQEDIIKLFEFVEPSDINNSTYSFRIHELLIRICIEVEANFKAILRENIFNPVDRYNVIRQENSWNINDFAIVNKTHHLDDYSIKLPFWKGTTNIRKPFYEWKQNRPLPWYQAYNKSKHDRVHNFEIANFSNLIDAYAGLCVLLSSQFRTEDFNPGNQSLGVNTDSYFGGGFGIGNFLIVDWPDDWSDSELYDFDWSNLKNETIRFNKIDYNTI</sequence>
<evidence type="ECO:0000313" key="1">
    <source>
        <dbReference type="EMBL" id="SHL67061.1"/>
    </source>
</evidence>
<reference evidence="2" key="1">
    <citation type="submission" date="2016-11" db="EMBL/GenBank/DDBJ databases">
        <authorList>
            <person name="Varghese N."/>
            <person name="Submissions S."/>
        </authorList>
    </citation>
    <scope>NUCLEOTIDE SEQUENCE [LARGE SCALE GENOMIC DNA]</scope>
    <source>
        <strain evidence="2">DSM 24724</strain>
    </source>
</reference>
<proteinExistence type="predicted"/>
<accession>A0A1M7CIF6</accession>
<protein>
    <submittedName>
        <fullName evidence="1">Uncharacterized protein</fullName>
    </submittedName>
</protein>
<dbReference type="Proteomes" id="UP000184028">
    <property type="component" value="Unassembled WGS sequence"/>
</dbReference>
<dbReference type="OrthoDB" id="7210418at2"/>
<dbReference type="EMBL" id="FRBT01000002">
    <property type="protein sequence ID" value="SHL67061.1"/>
    <property type="molecule type" value="Genomic_DNA"/>
</dbReference>
<keyword evidence="2" id="KW-1185">Reference proteome</keyword>
<evidence type="ECO:0000313" key="2">
    <source>
        <dbReference type="Proteomes" id="UP000184028"/>
    </source>
</evidence>
<name>A0A1M7CIF6_9FLAO</name>
<dbReference type="RefSeq" id="WP_008465943.1">
    <property type="nucleotide sequence ID" value="NZ_FRBT01000002.1"/>
</dbReference>
<dbReference type="STRING" id="946677.SAMN05444484_102170"/>